<dbReference type="AlphaFoldDB" id="A0A7J0F195"/>
<keyword evidence="1" id="KW-0548">Nucleotidyltransferase</keyword>
<comment type="function">
    <text evidence="1">Telomerase is a ribonucleoprotein enzyme essential for the replication of chromosome termini in most eukaryotes. It elongates telomeres. It is a reverse transcriptase that adds simple sequence repeats to chromosome ends by copying a template sequence within the RNA component of the enzyme.</text>
</comment>
<dbReference type="OrthoDB" id="289721at2759"/>
<keyword evidence="1" id="KW-0695">RNA-directed DNA polymerase</keyword>
<dbReference type="PANTHER" id="PTHR12066:SF0">
    <property type="entry name" value="TELOMERASE REVERSE TRANSCRIPTASE"/>
    <property type="match status" value="1"/>
</dbReference>
<dbReference type="GO" id="GO:0007004">
    <property type="term" value="P:telomere maintenance via telomerase"/>
    <property type="evidence" value="ECO:0007669"/>
    <property type="project" value="TreeGrafter"/>
</dbReference>
<dbReference type="Proteomes" id="UP000585474">
    <property type="component" value="Unassembled WGS sequence"/>
</dbReference>
<dbReference type="GO" id="GO:0000781">
    <property type="term" value="C:chromosome, telomeric region"/>
    <property type="evidence" value="ECO:0007669"/>
    <property type="project" value="UniProtKB-SubCell"/>
</dbReference>
<dbReference type="EMBL" id="BJWL01000008">
    <property type="protein sequence ID" value="GFY92246.1"/>
    <property type="molecule type" value="Genomic_DNA"/>
</dbReference>
<evidence type="ECO:0000313" key="3">
    <source>
        <dbReference type="Proteomes" id="UP000585474"/>
    </source>
</evidence>
<organism evidence="2 3">
    <name type="scientific">Actinidia rufa</name>
    <dbReference type="NCBI Taxonomy" id="165716"/>
    <lineage>
        <taxon>Eukaryota</taxon>
        <taxon>Viridiplantae</taxon>
        <taxon>Streptophyta</taxon>
        <taxon>Embryophyta</taxon>
        <taxon>Tracheophyta</taxon>
        <taxon>Spermatophyta</taxon>
        <taxon>Magnoliopsida</taxon>
        <taxon>eudicotyledons</taxon>
        <taxon>Gunneridae</taxon>
        <taxon>Pentapetalae</taxon>
        <taxon>asterids</taxon>
        <taxon>Ericales</taxon>
        <taxon>Actinidiaceae</taxon>
        <taxon>Actinidia</taxon>
    </lineage>
</organism>
<proteinExistence type="inferred from homology"/>
<comment type="catalytic activity">
    <reaction evidence="1">
        <text>DNA(n) + a 2'-deoxyribonucleoside 5'-triphosphate = DNA(n+1) + diphosphate</text>
        <dbReference type="Rhea" id="RHEA:22508"/>
        <dbReference type="Rhea" id="RHEA-COMP:17339"/>
        <dbReference type="Rhea" id="RHEA-COMP:17340"/>
        <dbReference type="ChEBI" id="CHEBI:33019"/>
        <dbReference type="ChEBI" id="CHEBI:61560"/>
        <dbReference type="ChEBI" id="CHEBI:173112"/>
        <dbReference type="EC" id="2.7.7.49"/>
    </reaction>
</comment>
<gene>
    <name evidence="2" type="ORF">Acr_08g0006420</name>
</gene>
<keyword evidence="1" id="KW-0460">Magnesium</keyword>
<dbReference type="GO" id="GO:0046872">
    <property type="term" value="F:metal ion binding"/>
    <property type="evidence" value="ECO:0007669"/>
    <property type="project" value="UniProtKB-KW"/>
</dbReference>
<evidence type="ECO:0000313" key="2">
    <source>
        <dbReference type="EMBL" id="GFY92246.1"/>
    </source>
</evidence>
<dbReference type="GO" id="GO:0003720">
    <property type="term" value="F:telomerase activity"/>
    <property type="evidence" value="ECO:0007669"/>
    <property type="project" value="InterPro"/>
</dbReference>
<dbReference type="InterPro" id="IPR003545">
    <property type="entry name" value="Telomerase_RT"/>
</dbReference>
<accession>A0A7J0F195</accession>
<dbReference type="PANTHER" id="PTHR12066">
    <property type="entry name" value="TELOMERASE REVERSE TRANSCRIPTASE"/>
    <property type="match status" value="1"/>
</dbReference>
<dbReference type="GO" id="GO:0042162">
    <property type="term" value="F:telomeric DNA binding"/>
    <property type="evidence" value="ECO:0007669"/>
    <property type="project" value="TreeGrafter"/>
</dbReference>
<protein>
    <recommendedName>
        <fullName evidence="1">Telomerase reverse transcriptase</fullName>
        <ecNumber evidence="1">2.7.7.49</ecNumber>
    </recommendedName>
    <alternativeName>
        <fullName evidence="1">Telomerase catalytic subunit</fullName>
    </alternativeName>
</protein>
<dbReference type="GO" id="GO:0000333">
    <property type="term" value="C:telomerase catalytic core complex"/>
    <property type="evidence" value="ECO:0007669"/>
    <property type="project" value="TreeGrafter"/>
</dbReference>
<keyword evidence="1" id="KW-0479">Metal-binding</keyword>
<comment type="caution">
    <text evidence="2">The sequence shown here is derived from an EMBL/GenBank/DDBJ whole genome shotgun (WGS) entry which is preliminary data.</text>
</comment>
<comment type="similarity">
    <text evidence="1">Belongs to the reverse transcriptase family. Telomerase subfamily.</text>
</comment>
<dbReference type="EC" id="2.7.7.49" evidence="1"/>
<sequence length="133" mass="15350">MARKRRVPEVLWRIFHNRARTLADTIIYLIPQSPAEECRCKGRRCLGCSGDGAMSFLLRPEDPPDYRKLLTQCFVVVSDDASPLSVFYPDRRWSQYEIVKRTIETIIGEQPSASNVICCEYDKASGFHLMDYL</sequence>
<keyword evidence="1" id="KW-0539">Nucleus</keyword>
<keyword evidence="3" id="KW-1185">Reference proteome</keyword>
<comment type="subcellular location">
    <subcellularLocation>
        <location evidence="1">Nucleus</location>
    </subcellularLocation>
    <subcellularLocation>
        <location evidence="1">Chromosome</location>
        <location evidence="1">Telomere</location>
    </subcellularLocation>
</comment>
<dbReference type="GO" id="GO:0070034">
    <property type="term" value="F:telomerase RNA binding"/>
    <property type="evidence" value="ECO:0007669"/>
    <property type="project" value="TreeGrafter"/>
</dbReference>
<reference evidence="2 3" key="1">
    <citation type="submission" date="2019-07" db="EMBL/GenBank/DDBJ databases">
        <title>De Novo Assembly of kiwifruit Actinidia rufa.</title>
        <authorList>
            <person name="Sugita-Konishi S."/>
            <person name="Sato K."/>
            <person name="Mori E."/>
            <person name="Abe Y."/>
            <person name="Kisaki G."/>
            <person name="Hamano K."/>
            <person name="Suezawa K."/>
            <person name="Otani M."/>
            <person name="Fukuda T."/>
            <person name="Manabe T."/>
            <person name="Gomi K."/>
            <person name="Tabuchi M."/>
            <person name="Akimitsu K."/>
            <person name="Kataoka I."/>
        </authorList>
    </citation>
    <scope>NUCLEOTIDE SEQUENCE [LARGE SCALE GENOMIC DNA]</scope>
    <source>
        <strain evidence="3">cv. Fuchu</strain>
    </source>
</reference>
<keyword evidence="1" id="KW-0158">Chromosome</keyword>
<keyword evidence="1" id="KW-0779">Telomere</keyword>
<evidence type="ECO:0000256" key="1">
    <source>
        <dbReference type="RuleBase" id="RU365061"/>
    </source>
</evidence>
<keyword evidence="1" id="KW-0808">Transferase</keyword>
<name>A0A7J0F195_9ERIC</name>